<gene>
    <name evidence="3" type="ORF">FHX71_005346</name>
</gene>
<dbReference type="InterPro" id="IPR045851">
    <property type="entry name" value="AMP-bd_C_sf"/>
</dbReference>
<dbReference type="PANTHER" id="PTHR43767:SF1">
    <property type="entry name" value="NONRIBOSOMAL PEPTIDE SYNTHASE PES1 (EUROFUNG)-RELATED"/>
    <property type="match status" value="1"/>
</dbReference>
<proteinExistence type="predicted"/>
<evidence type="ECO:0000259" key="1">
    <source>
        <dbReference type="Pfam" id="PF00501"/>
    </source>
</evidence>
<dbReference type="RefSeq" id="WP_182620482.1">
    <property type="nucleotide sequence ID" value="NZ_BAAATF010000001.1"/>
</dbReference>
<name>A0A7W3JEK1_9MICO</name>
<dbReference type="EMBL" id="JACGWV010000003">
    <property type="protein sequence ID" value="MBA8811339.1"/>
    <property type="molecule type" value="Genomic_DNA"/>
</dbReference>
<evidence type="ECO:0000259" key="2">
    <source>
        <dbReference type="Pfam" id="PF13193"/>
    </source>
</evidence>
<reference evidence="3 4" key="1">
    <citation type="submission" date="2020-07" db="EMBL/GenBank/DDBJ databases">
        <title>Sequencing the genomes of 1000 actinobacteria strains.</title>
        <authorList>
            <person name="Klenk H.-P."/>
        </authorList>
    </citation>
    <scope>NUCLEOTIDE SEQUENCE [LARGE SCALE GENOMIC DNA]</scope>
    <source>
        <strain evidence="3 4">DSM 44121</strain>
    </source>
</reference>
<dbReference type="InterPro" id="IPR020845">
    <property type="entry name" value="AMP-binding_CS"/>
</dbReference>
<feature type="domain" description="AMP-dependent synthetase/ligase" evidence="1">
    <location>
        <begin position="34"/>
        <end position="265"/>
    </location>
</feature>
<sequence length="441" mass="44393">MTSTDPAGAVVRSVRNALSGGPAYAPQPRLSDAAVPPGTALVLRTSGSTGDPREVALGAAALRASAEATHERLGGPGRWLLVLPPTHVAGVQVINRTVVAGTEVRVGDLAPFTPEAFAALARDFLDAPGGGGPGGRAYVSIVPTQLHRLVAAADGGAADGGAGSDPSDDGLAQLARFDAVLVGGAATPAPLLARARAAGVRVVTTYGMSETSGGCVYDGVPLAGVRVRLADAGGSTPADAENGAPDGPARTGVVELSGPVLAEGYVGDPDATAAAFRTDPDGTRWFRTSDLGRLDDGRLTILGRADDVVLTGGVNVAPAAVEDAIAEHLAGLGTPGEACVVGVPDDEWGQAVVAVVVLPDQADVKEQGEPHDPLPLADAEGELLAGLRAAVGQRLGAPAAPRRVYVTASLPTRGPGKTDRRAVRDAVVQAERKLDREPVRP</sequence>
<evidence type="ECO:0000313" key="3">
    <source>
        <dbReference type="EMBL" id="MBA8811339.1"/>
    </source>
</evidence>
<dbReference type="InterPro" id="IPR050237">
    <property type="entry name" value="ATP-dep_AMP-bd_enzyme"/>
</dbReference>
<dbReference type="Gene3D" id="3.30.300.30">
    <property type="match status" value="1"/>
</dbReference>
<dbReference type="PANTHER" id="PTHR43767">
    <property type="entry name" value="LONG-CHAIN-FATTY-ACID--COA LIGASE"/>
    <property type="match status" value="1"/>
</dbReference>
<evidence type="ECO:0000313" key="4">
    <source>
        <dbReference type="Proteomes" id="UP000540568"/>
    </source>
</evidence>
<dbReference type="Gene3D" id="2.30.38.10">
    <property type="entry name" value="Luciferase, Domain 3"/>
    <property type="match status" value="1"/>
</dbReference>
<dbReference type="InterPro" id="IPR042099">
    <property type="entry name" value="ANL_N_sf"/>
</dbReference>
<dbReference type="SUPFAM" id="SSF56801">
    <property type="entry name" value="Acetyl-CoA synthetase-like"/>
    <property type="match status" value="1"/>
</dbReference>
<keyword evidence="4" id="KW-1185">Reference proteome</keyword>
<dbReference type="Gene3D" id="3.40.50.12780">
    <property type="entry name" value="N-terminal domain of ligase-like"/>
    <property type="match status" value="1"/>
</dbReference>
<dbReference type="GO" id="GO:0008756">
    <property type="term" value="F:o-succinylbenzoate-CoA ligase activity"/>
    <property type="evidence" value="ECO:0007669"/>
    <property type="project" value="UniProtKB-EC"/>
</dbReference>
<dbReference type="PROSITE" id="PS00455">
    <property type="entry name" value="AMP_BINDING"/>
    <property type="match status" value="1"/>
</dbReference>
<protein>
    <submittedName>
        <fullName evidence="3">O-succinylbenzoic acid--CoA ligase</fullName>
        <ecNumber evidence="3">6.2.1.26</ecNumber>
    </submittedName>
</protein>
<dbReference type="Pfam" id="PF13193">
    <property type="entry name" value="AMP-binding_C"/>
    <property type="match status" value="1"/>
</dbReference>
<feature type="domain" description="AMP-binding enzyme C-terminal" evidence="2">
    <location>
        <begin position="336"/>
        <end position="417"/>
    </location>
</feature>
<keyword evidence="3" id="KW-0436">Ligase</keyword>
<dbReference type="Proteomes" id="UP000540568">
    <property type="component" value="Unassembled WGS sequence"/>
</dbReference>
<dbReference type="EC" id="6.2.1.26" evidence="3"/>
<accession>A0A7W3JEK1</accession>
<organism evidence="3 4">
    <name type="scientific">Promicromonospora sukumoe</name>
    <dbReference type="NCBI Taxonomy" id="88382"/>
    <lineage>
        <taxon>Bacteria</taxon>
        <taxon>Bacillati</taxon>
        <taxon>Actinomycetota</taxon>
        <taxon>Actinomycetes</taxon>
        <taxon>Micrococcales</taxon>
        <taxon>Promicromonosporaceae</taxon>
        <taxon>Promicromonospora</taxon>
    </lineage>
</organism>
<dbReference type="Pfam" id="PF00501">
    <property type="entry name" value="AMP-binding"/>
    <property type="match status" value="1"/>
</dbReference>
<comment type="caution">
    <text evidence="3">The sequence shown here is derived from an EMBL/GenBank/DDBJ whole genome shotgun (WGS) entry which is preliminary data.</text>
</comment>
<dbReference type="AlphaFoldDB" id="A0A7W3JEK1"/>
<dbReference type="InterPro" id="IPR000873">
    <property type="entry name" value="AMP-dep_synth/lig_dom"/>
</dbReference>
<dbReference type="InterPro" id="IPR025110">
    <property type="entry name" value="AMP-bd_C"/>
</dbReference>